<evidence type="ECO:0000256" key="3">
    <source>
        <dbReference type="ARBA" id="ARBA00022801"/>
    </source>
</evidence>
<dbReference type="RefSeq" id="WP_273639963.1">
    <property type="nucleotide sequence ID" value="NZ_JAQQXP010000001.1"/>
</dbReference>
<dbReference type="Proteomes" id="UP001218788">
    <property type="component" value="Unassembled WGS sequence"/>
</dbReference>
<dbReference type="InterPro" id="IPR032816">
    <property type="entry name" value="VTT_dom"/>
</dbReference>
<evidence type="ECO:0000313" key="7">
    <source>
        <dbReference type="EMBL" id="MDC8830956.1"/>
    </source>
</evidence>
<dbReference type="CDD" id="cd09140">
    <property type="entry name" value="PLDc_vPLD1_2_like_bac_1"/>
    <property type="match status" value="1"/>
</dbReference>
<dbReference type="PROSITE" id="PS50035">
    <property type="entry name" value="PLD"/>
    <property type="match status" value="2"/>
</dbReference>
<keyword evidence="3" id="KW-0378">Hydrolase</keyword>
<comment type="caution">
    <text evidence="7">The sequence shown here is derived from an EMBL/GenBank/DDBJ whole genome shotgun (WGS) entry which is preliminary data.</text>
</comment>
<dbReference type="InterPro" id="IPR025202">
    <property type="entry name" value="PLD-like_dom"/>
</dbReference>
<dbReference type="Pfam" id="PF09335">
    <property type="entry name" value="VTT_dom"/>
    <property type="match status" value="1"/>
</dbReference>
<evidence type="ECO:0000256" key="5">
    <source>
        <dbReference type="SAM" id="Phobius"/>
    </source>
</evidence>
<evidence type="ECO:0000256" key="2">
    <source>
        <dbReference type="ARBA" id="ARBA00022737"/>
    </source>
</evidence>
<evidence type="ECO:0000259" key="6">
    <source>
        <dbReference type="PROSITE" id="PS50035"/>
    </source>
</evidence>
<dbReference type="PANTHER" id="PTHR18896:SF76">
    <property type="entry name" value="PHOSPHOLIPASE"/>
    <property type="match status" value="1"/>
</dbReference>
<comment type="catalytic activity">
    <reaction evidence="1">
        <text>a 1,2-diacyl-sn-glycero-3-phosphocholine + H2O = a 1,2-diacyl-sn-glycero-3-phosphate + choline + H(+)</text>
        <dbReference type="Rhea" id="RHEA:14445"/>
        <dbReference type="ChEBI" id="CHEBI:15354"/>
        <dbReference type="ChEBI" id="CHEBI:15377"/>
        <dbReference type="ChEBI" id="CHEBI:15378"/>
        <dbReference type="ChEBI" id="CHEBI:57643"/>
        <dbReference type="ChEBI" id="CHEBI:58608"/>
        <dbReference type="EC" id="3.1.4.4"/>
    </reaction>
</comment>
<dbReference type="InterPro" id="IPR015679">
    <property type="entry name" value="PLipase_D_fam"/>
</dbReference>
<feature type="domain" description="PLD phosphodiesterase" evidence="6">
    <location>
        <begin position="354"/>
        <end position="381"/>
    </location>
</feature>
<accession>A0ABT5L1N8</accession>
<feature type="domain" description="PLD phosphodiesterase" evidence="6">
    <location>
        <begin position="131"/>
        <end position="158"/>
    </location>
</feature>
<keyword evidence="5" id="KW-0812">Transmembrane</keyword>
<organism evidence="7 8">
    <name type="scientific">Alteromonas gilva</name>
    <dbReference type="NCBI Taxonomy" id="2987522"/>
    <lineage>
        <taxon>Bacteria</taxon>
        <taxon>Pseudomonadati</taxon>
        <taxon>Pseudomonadota</taxon>
        <taxon>Gammaproteobacteria</taxon>
        <taxon>Alteromonadales</taxon>
        <taxon>Alteromonadaceae</taxon>
        <taxon>Alteromonas/Salinimonas group</taxon>
        <taxon>Alteromonas</taxon>
    </lineage>
</organism>
<name>A0ABT5L1N8_9ALTE</name>
<feature type="transmembrane region" description="Helical" evidence="5">
    <location>
        <begin position="575"/>
        <end position="595"/>
    </location>
</feature>
<dbReference type="SUPFAM" id="SSF56024">
    <property type="entry name" value="Phospholipase D/nuclease"/>
    <property type="match status" value="2"/>
</dbReference>
<dbReference type="PANTHER" id="PTHR18896">
    <property type="entry name" value="PHOSPHOLIPASE D"/>
    <property type="match status" value="1"/>
</dbReference>
<gene>
    <name evidence="7" type="ORF">OIK42_09300</name>
</gene>
<dbReference type="Pfam" id="PF13091">
    <property type="entry name" value="PLDc_2"/>
    <property type="match status" value="1"/>
</dbReference>
<feature type="transmembrane region" description="Helical" evidence="5">
    <location>
        <begin position="636"/>
        <end position="664"/>
    </location>
</feature>
<dbReference type="Gene3D" id="3.30.870.10">
    <property type="entry name" value="Endonuclease Chain A"/>
    <property type="match status" value="2"/>
</dbReference>
<keyword evidence="2" id="KW-0677">Repeat</keyword>
<feature type="transmembrane region" description="Helical" evidence="5">
    <location>
        <begin position="495"/>
        <end position="515"/>
    </location>
</feature>
<dbReference type="InterPro" id="IPR001736">
    <property type="entry name" value="PLipase_D/transphosphatidylase"/>
</dbReference>
<keyword evidence="5" id="KW-1133">Transmembrane helix</keyword>
<evidence type="ECO:0000256" key="1">
    <source>
        <dbReference type="ARBA" id="ARBA00000798"/>
    </source>
</evidence>
<reference evidence="7 8" key="1">
    <citation type="submission" date="2022-10" db="EMBL/GenBank/DDBJ databases">
        <title>Alteromonas sp. chi3 Genome sequencing.</title>
        <authorList>
            <person name="Park S."/>
        </authorList>
    </citation>
    <scope>NUCLEOTIDE SEQUENCE [LARGE SCALE GENOMIC DNA]</scope>
    <source>
        <strain evidence="8">chi3</strain>
    </source>
</reference>
<feature type="transmembrane region" description="Helical" evidence="5">
    <location>
        <begin position="536"/>
        <end position="569"/>
    </location>
</feature>
<dbReference type="EMBL" id="JAQQXP010000001">
    <property type="protein sequence ID" value="MDC8830956.1"/>
    <property type="molecule type" value="Genomic_DNA"/>
</dbReference>
<keyword evidence="4" id="KW-0443">Lipid metabolism</keyword>
<keyword evidence="5" id="KW-0472">Membrane</keyword>
<evidence type="ECO:0000313" key="8">
    <source>
        <dbReference type="Proteomes" id="UP001218788"/>
    </source>
</evidence>
<keyword evidence="8" id="KW-1185">Reference proteome</keyword>
<proteinExistence type="predicted"/>
<protein>
    <submittedName>
        <fullName evidence="7">VTT domain-containing protein</fullName>
    </submittedName>
</protein>
<feature type="transmembrane region" description="Helical" evidence="5">
    <location>
        <begin position="684"/>
        <end position="706"/>
    </location>
</feature>
<sequence>MTSKTIFDTKTNCWQETHANFATPLIDCANYYRALHSSICKAEKEIIIIGWDIDSRIRLLHGEDEEQSEAPSRIGELIKWKAEQNPDLKIYLLRWDSSFAFFDQREMWALEVWQDKTPDNVKALLDDSIPMGGSQHQKVVLIDNEVLFSGGMDVALHRWDTRDHKIEESERDGPDGEYGPLHDVQIVSCGPLVNHFAELARWRWDRIAQAPMPTAETTESDNELPATWPEGVEPCFTNVDCAIARTIPEMEDVEPVQEVCHMLLDVIGSAEEFIYIENQFATREEIAKALNKRLKECPKLNVMIVSSYDPKGLFESEAYWASRIAFKDIIEDGIDDGRAMMTYSSIRDRQGKMAYKRIHSKVMAVDDKYLIIGSANLSNRSMSLDTEVDLILHGNNEENRDCIRLIRNDLLAEHSGRTVEDVATLIDSDTPVQALMDGQLAHGYVLTEIDDNEFTDPSQENVFRSISDPEKPLGPPIPSLNGKLTWITNPRRRTIMIALGLTILSVLVGILLYISNTVSWLDGDQITAFLEESRGTYFALPTVLLVYLVGGLLFFPVTVLSLAVAAIFGPIWGPVYGMLGALLSAGVTFVIGKLLGNAGLRKLGGPKVEAVDAKLKESGIVGVATIRMLPIAPFSLVNLVAGISSITLVQFLIGTFFGMFPQMIAKGLVGDSIMQIFKSPSKETVTYLVIGLAFWVAMIFGSQKLAKLYQAKKQQKKKDESEECIA</sequence>
<dbReference type="SMART" id="SM00155">
    <property type="entry name" value="PLDc"/>
    <property type="match status" value="2"/>
</dbReference>
<evidence type="ECO:0000256" key="4">
    <source>
        <dbReference type="ARBA" id="ARBA00023098"/>
    </source>
</evidence>